<feature type="active site" description="Proton acceptor" evidence="9">
    <location>
        <position position="62"/>
    </location>
</feature>
<evidence type="ECO:0000256" key="7">
    <source>
        <dbReference type="ARBA" id="ARBA00023239"/>
    </source>
</evidence>
<comment type="similarity">
    <text evidence="9 10">Belongs to the TrpA family.</text>
</comment>
<evidence type="ECO:0000256" key="9">
    <source>
        <dbReference type="HAMAP-Rule" id="MF_00131"/>
    </source>
</evidence>
<dbReference type="RefSeq" id="WP_073822904.1">
    <property type="nucleotide sequence ID" value="NZ_JAUNKL010000021.1"/>
</dbReference>
<dbReference type="InterPro" id="IPR011060">
    <property type="entry name" value="RibuloseP-bd_barrel"/>
</dbReference>
<evidence type="ECO:0000256" key="2">
    <source>
        <dbReference type="ARBA" id="ARBA00004733"/>
    </source>
</evidence>
<keyword evidence="5 9" id="KW-0822">Tryptophan biosynthesis</keyword>
<dbReference type="InterPro" id="IPR018204">
    <property type="entry name" value="Trp_synthase_alpha_AS"/>
</dbReference>
<evidence type="ECO:0000256" key="3">
    <source>
        <dbReference type="ARBA" id="ARBA00011270"/>
    </source>
</evidence>
<dbReference type="PANTHER" id="PTHR43406">
    <property type="entry name" value="TRYPTOPHAN SYNTHASE, ALPHA CHAIN"/>
    <property type="match status" value="1"/>
</dbReference>
<organism evidence="11 12">
    <name type="scientific">Buchananella hordeovulneris</name>
    <dbReference type="NCBI Taxonomy" id="52770"/>
    <lineage>
        <taxon>Bacteria</taxon>
        <taxon>Bacillati</taxon>
        <taxon>Actinomycetota</taxon>
        <taxon>Actinomycetes</taxon>
        <taxon>Actinomycetales</taxon>
        <taxon>Actinomycetaceae</taxon>
        <taxon>Buchananella</taxon>
    </lineage>
</organism>
<dbReference type="UniPathway" id="UPA00035">
    <property type="reaction ID" value="UER00044"/>
</dbReference>
<accession>A0A1Q5PXH8</accession>
<keyword evidence="4 9" id="KW-0028">Amino-acid biosynthesis</keyword>
<comment type="subunit">
    <text evidence="3 9">Tetramer of two alpha and two beta chains.</text>
</comment>
<dbReference type="InterPro" id="IPR013785">
    <property type="entry name" value="Aldolase_TIM"/>
</dbReference>
<dbReference type="EC" id="4.2.1.20" evidence="9"/>
<name>A0A1Q5PXH8_9ACTO</name>
<dbReference type="OrthoDB" id="9804578at2"/>
<proteinExistence type="inferred from homology"/>
<dbReference type="EMBL" id="MQVS01000002">
    <property type="protein sequence ID" value="OKL52323.1"/>
    <property type="molecule type" value="Genomic_DNA"/>
</dbReference>
<evidence type="ECO:0000313" key="12">
    <source>
        <dbReference type="Proteomes" id="UP000185612"/>
    </source>
</evidence>
<dbReference type="PROSITE" id="PS00167">
    <property type="entry name" value="TRP_SYNTHASE_ALPHA"/>
    <property type="match status" value="1"/>
</dbReference>
<sequence length="264" mass="27208">MTAILSGPRISALRQAGQAALVGFLPVGYPTVAGSLDAVRALIDGGVDVIELGFPYSDPGMDGEVIQAANKLALERGVRMRDYLAAVETLAPLGVPITLMTYFNPVFRYGQAAFARDVANAGGAGVITPDLTPDAGGEWIAATDAAGLERIFLVAPSSTTARLELTVAAHRGWIYAASTMGVTGVRSQVDGVAQELVARTRAAGAENVCVGLGVSNREQAAELAAYADGVIVGSAFVRAVGEAQPAELRKLTALAQSIKEGTRP</sequence>
<comment type="function">
    <text evidence="1 9">The alpha subunit is responsible for the aldol cleavage of indoleglycerol phosphate to indole and glyceraldehyde 3-phosphate.</text>
</comment>
<feature type="active site" description="Proton acceptor" evidence="9">
    <location>
        <position position="51"/>
    </location>
</feature>
<comment type="catalytic activity">
    <reaction evidence="8 9">
        <text>(1S,2R)-1-C-(indol-3-yl)glycerol 3-phosphate + L-serine = D-glyceraldehyde 3-phosphate + L-tryptophan + H2O</text>
        <dbReference type="Rhea" id="RHEA:10532"/>
        <dbReference type="ChEBI" id="CHEBI:15377"/>
        <dbReference type="ChEBI" id="CHEBI:33384"/>
        <dbReference type="ChEBI" id="CHEBI:57912"/>
        <dbReference type="ChEBI" id="CHEBI:58866"/>
        <dbReference type="ChEBI" id="CHEBI:59776"/>
        <dbReference type="EC" id="4.2.1.20"/>
    </reaction>
</comment>
<dbReference type="FunCoup" id="A0A1Q5PXH8">
    <property type="interactions" value="187"/>
</dbReference>
<dbReference type="SUPFAM" id="SSF51366">
    <property type="entry name" value="Ribulose-phoshate binding barrel"/>
    <property type="match status" value="1"/>
</dbReference>
<dbReference type="CDD" id="cd04724">
    <property type="entry name" value="Tryptophan_synthase_alpha"/>
    <property type="match status" value="1"/>
</dbReference>
<dbReference type="GO" id="GO:0004834">
    <property type="term" value="F:tryptophan synthase activity"/>
    <property type="evidence" value="ECO:0007669"/>
    <property type="project" value="UniProtKB-UniRule"/>
</dbReference>
<protein>
    <recommendedName>
        <fullName evidence="9">Tryptophan synthase alpha chain</fullName>
        <ecNumber evidence="9">4.2.1.20</ecNumber>
    </recommendedName>
</protein>
<evidence type="ECO:0000256" key="4">
    <source>
        <dbReference type="ARBA" id="ARBA00022605"/>
    </source>
</evidence>
<dbReference type="NCBIfam" id="TIGR00262">
    <property type="entry name" value="trpA"/>
    <property type="match status" value="1"/>
</dbReference>
<evidence type="ECO:0000313" key="11">
    <source>
        <dbReference type="EMBL" id="OKL52323.1"/>
    </source>
</evidence>
<keyword evidence="7 9" id="KW-0456">Lyase</keyword>
<evidence type="ECO:0000256" key="8">
    <source>
        <dbReference type="ARBA" id="ARBA00049047"/>
    </source>
</evidence>
<dbReference type="GO" id="GO:0005829">
    <property type="term" value="C:cytosol"/>
    <property type="evidence" value="ECO:0007669"/>
    <property type="project" value="TreeGrafter"/>
</dbReference>
<gene>
    <name evidence="9" type="primary">trpA</name>
    <name evidence="11" type="ORF">BSZ40_02225</name>
</gene>
<evidence type="ECO:0000256" key="6">
    <source>
        <dbReference type="ARBA" id="ARBA00023141"/>
    </source>
</evidence>
<comment type="pathway">
    <text evidence="2 9">Amino-acid biosynthesis; L-tryptophan biosynthesis; L-tryptophan from chorismate: step 5/5.</text>
</comment>
<comment type="caution">
    <text evidence="11">The sequence shown here is derived from an EMBL/GenBank/DDBJ whole genome shotgun (WGS) entry which is preliminary data.</text>
</comment>
<dbReference type="PANTHER" id="PTHR43406:SF1">
    <property type="entry name" value="TRYPTOPHAN SYNTHASE ALPHA CHAIN, CHLOROPLASTIC"/>
    <property type="match status" value="1"/>
</dbReference>
<keyword evidence="6 9" id="KW-0057">Aromatic amino acid biosynthesis</keyword>
<evidence type="ECO:0000256" key="1">
    <source>
        <dbReference type="ARBA" id="ARBA00003365"/>
    </source>
</evidence>
<evidence type="ECO:0000256" key="5">
    <source>
        <dbReference type="ARBA" id="ARBA00022822"/>
    </source>
</evidence>
<dbReference type="FunFam" id="3.20.20.70:FF:000037">
    <property type="entry name" value="Tryptophan synthase alpha chain"/>
    <property type="match status" value="1"/>
</dbReference>
<dbReference type="AlphaFoldDB" id="A0A1Q5PXH8"/>
<keyword evidence="12" id="KW-1185">Reference proteome</keyword>
<evidence type="ECO:0000256" key="10">
    <source>
        <dbReference type="RuleBase" id="RU003662"/>
    </source>
</evidence>
<dbReference type="STRING" id="52770.BSZ40_02225"/>
<dbReference type="Pfam" id="PF00290">
    <property type="entry name" value="Trp_syntA"/>
    <property type="match status" value="1"/>
</dbReference>
<dbReference type="Gene3D" id="3.20.20.70">
    <property type="entry name" value="Aldolase class I"/>
    <property type="match status" value="1"/>
</dbReference>
<dbReference type="HAMAP" id="MF_00131">
    <property type="entry name" value="Trp_synth_alpha"/>
    <property type="match status" value="1"/>
</dbReference>
<reference evidence="12" key="1">
    <citation type="submission" date="2016-12" db="EMBL/GenBank/DDBJ databases">
        <authorList>
            <person name="Meng X."/>
        </authorList>
    </citation>
    <scope>NUCLEOTIDE SEQUENCE [LARGE SCALE GENOMIC DNA]</scope>
    <source>
        <strain evidence="12">DSM 20732</strain>
    </source>
</reference>
<dbReference type="InterPro" id="IPR002028">
    <property type="entry name" value="Trp_synthase_suA"/>
</dbReference>
<dbReference type="Proteomes" id="UP000185612">
    <property type="component" value="Unassembled WGS sequence"/>
</dbReference>